<gene>
    <name evidence="3" type="ORF">PV08_03610</name>
</gene>
<dbReference type="GeneID" id="27330693"/>
<feature type="domain" description="F-box" evidence="2">
    <location>
        <begin position="143"/>
        <end position="192"/>
    </location>
</feature>
<dbReference type="AlphaFoldDB" id="A0A0D1YVJ4"/>
<dbReference type="PROSITE" id="PS50181">
    <property type="entry name" value="FBOX"/>
    <property type="match status" value="1"/>
</dbReference>
<dbReference type="Proteomes" id="UP000053328">
    <property type="component" value="Unassembled WGS sequence"/>
</dbReference>
<organism evidence="3 4">
    <name type="scientific">Exophiala spinifera</name>
    <dbReference type="NCBI Taxonomy" id="91928"/>
    <lineage>
        <taxon>Eukaryota</taxon>
        <taxon>Fungi</taxon>
        <taxon>Dikarya</taxon>
        <taxon>Ascomycota</taxon>
        <taxon>Pezizomycotina</taxon>
        <taxon>Eurotiomycetes</taxon>
        <taxon>Chaetothyriomycetidae</taxon>
        <taxon>Chaetothyriales</taxon>
        <taxon>Herpotrichiellaceae</taxon>
        <taxon>Exophiala</taxon>
    </lineage>
</organism>
<reference evidence="3 4" key="1">
    <citation type="submission" date="2015-01" db="EMBL/GenBank/DDBJ databases">
        <title>The Genome Sequence of Exophiala spinifera CBS89968.</title>
        <authorList>
            <consortium name="The Broad Institute Genomics Platform"/>
            <person name="Cuomo C."/>
            <person name="de Hoog S."/>
            <person name="Gorbushina A."/>
            <person name="Stielow B."/>
            <person name="Teixiera M."/>
            <person name="Abouelleil A."/>
            <person name="Chapman S.B."/>
            <person name="Priest M."/>
            <person name="Young S.K."/>
            <person name="Wortman J."/>
            <person name="Nusbaum C."/>
            <person name="Birren B."/>
        </authorList>
    </citation>
    <scope>NUCLEOTIDE SEQUENCE [LARGE SCALE GENOMIC DNA]</scope>
    <source>
        <strain evidence="3 4">CBS 89968</strain>
    </source>
</reference>
<name>A0A0D1YVJ4_9EURO</name>
<dbReference type="OrthoDB" id="4152170at2759"/>
<feature type="region of interest" description="Disordered" evidence="1">
    <location>
        <begin position="94"/>
        <end position="128"/>
    </location>
</feature>
<dbReference type="HOGENOM" id="CLU_750131_0_0_1"/>
<dbReference type="RefSeq" id="XP_016239532.1">
    <property type="nucleotide sequence ID" value="XM_016377962.1"/>
</dbReference>
<evidence type="ECO:0000313" key="4">
    <source>
        <dbReference type="Proteomes" id="UP000053328"/>
    </source>
</evidence>
<accession>A0A0D1YVJ4</accession>
<protein>
    <recommendedName>
        <fullName evidence="2">F-box domain-containing protein</fullName>
    </recommendedName>
</protein>
<evidence type="ECO:0000256" key="1">
    <source>
        <dbReference type="SAM" id="MobiDB-lite"/>
    </source>
</evidence>
<dbReference type="SUPFAM" id="SSF81383">
    <property type="entry name" value="F-box domain"/>
    <property type="match status" value="1"/>
</dbReference>
<dbReference type="InterPro" id="IPR036047">
    <property type="entry name" value="F-box-like_dom_sf"/>
</dbReference>
<dbReference type="EMBL" id="KN847493">
    <property type="protein sequence ID" value="KIW19316.1"/>
    <property type="molecule type" value="Genomic_DNA"/>
</dbReference>
<dbReference type="VEuPathDB" id="FungiDB:PV08_03610"/>
<dbReference type="InterPro" id="IPR001810">
    <property type="entry name" value="F-box_dom"/>
</dbReference>
<sequence length="369" mass="41851">MSIERRRINRFSGRAVRALPVAPVLTPDQQAEADMEKIIVGIRNMTIGLDSSRNPDLTIPPAVRTPAHAQVSITLNDQGGFHFGDAVTFSSASTTHPVRKAKGVNTNSSHNRGKAPTRSGRHAPSHVPPPLQDLSKIPARFNPPTLSSLPAELNSIIVSYLDAPSAVCLALTSRRHYDRVLATCRVDTLREVCPIDVRAMIPKMLQAYNLFYCRRVTTDAGEELVWELENKLEVYPIFGMFLFLALQRYESWYDYPNFSRDALDWRSVNRPAGRALDAWFSNHFSSQLYWTSTVMPLSVRHQLHRLALRPRTPSAEWELLRRRLSCSAILDKYQYCEIHCRWFTYGRPCTDYDIVLACLGIVRAEPEVS</sequence>
<evidence type="ECO:0000313" key="3">
    <source>
        <dbReference type="EMBL" id="KIW19316.1"/>
    </source>
</evidence>
<proteinExistence type="predicted"/>
<keyword evidence="4" id="KW-1185">Reference proteome</keyword>
<evidence type="ECO:0000259" key="2">
    <source>
        <dbReference type="PROSITE" id="PS50181"/>
    </source>
</evidence>
<feature type="compositionally biased region" description="Basic residues" evidence="1">
    <location>
        <begin position="111"/>
        <end position="124"/>
    </location>
</feature>